<protein>
    <recommendedName>
        <fullName evidence="4">NACHT domain-containing protein</fullName>
    </recommendedName>
</protein>
<dbReference type="GO" id="GO:0004540">
    <property type="term" value="F:RNA nuclease activity"/>
    <property type="evidence" value="ECO:0007669"/>
    <property type="project" value="TreeGrafter"/>
</dbReference>
<keyword evidence="6" id="KW-1185">Reference proteome</keyword>
<dbReference type="PROSITE" id="PS50297">
    <property type="entry name" value="ANK_REP_REGION"/>
    <property type="match status" value="5"/>
</dbReference>
<evidence type="ECO:0000259" key="4">
    <source>
        <dbReference type="Pfam" id="PF05729"/>
    </source>
</evidence>
<organism evidence="5 6">
    <name type="scientific">Tenebrio molitor</name>
    <name type="common">Yellow mealworm beetle</name>
    <dbReference type="NCBI Taxonomy" id="7067"/>
    <lineage>
        <taxon>Eukaryota</taxon>
        <taxon>Metazoa</taxon>
        <taxon>Ecdysozoa</taxon>
        <taxon>Arthropoda</taxon>
        <taxon>Hexapoda</taxon>
        <taxon>Insecta</taxon>
        <taxon>Pterygota</taxon>
        <taxon>Neoptera</taxon>
        <taxon>Endopterygota</taxon>
        <taxon>Coleoptera</taxon>
        <taxon>Polyphaga</taxon>
        <taxon>Cucujiformia</taxon>
        <taxon>Tenebrionidae</taxon>
        <taxon>Tenebrio</taxon>
    </lineage>
</organism>
<sequence>MGEKKQAQANFELLKERNNLTVKGILELFEQKCCQLDGSRVQKYMKYVSQAHISTTLKAWKSSAKAFASAAAVFYEKVQDQQADAQAQGTTCIDVGNLSKSDQKILGILCKLLPLPLGILGYNNAELDTFATKKKSFDSSSQLRFDTYKKRAGSTGLGKDYEKLMCALFALKFSTSDIVADFEMKTNNDDCGDFDDVALKVTFVDGESQMFLLQLKHSKNITDVTTEKLAAKNGDFSLLKYIKSIRTFGNAENVSFILYTNAPTSVKNNSKICLQNKDNIIEEVVVKELRGLDPKKLLMNRNKIRSKKEGTKVLKFELNQSNGLLKRRDDPLKSFYFFAHQTNTTGAQLLINSMLREECGINDAACSSSFIHFMETWWSGNFILTKYDVVTKLAELMLTPFVQTISDRKCNEKSKLLREAIMKFDMTIVRDMNEEVIANIWNETASDDEIRLASLKYGLRPKGIKDLRVSPKERSKVLWHLNKVPLIVKAEDCRKEQVKHAVRLLEKVEKKKVILLLNATRGEFPGWNIFQDLSDIQNEGVYTDIVKHFAVSLQGRQSIFLDQLLNFAHENCKTFETTELIKMTQEVIQIGRRQEEAFETYIPRSVSTISLDIMKKPEFCKKTGSLLIICDVSEPWNKAIRQLDLHVMELDQYLELEEKRKLSKLDVLLTSNKWPQVQFNDICEKTKRNVHLLQVFNDKSCTPVLSKEKRFSLETMKSERVRVDEMEIFTYLDHPLNVICSPPGMGKSTLMSRLSSICPSSYWSVRANLITHQRVFKKKCVHEEILHHFIQDVEDPLVVKIRSILLQNRRIYFFLDGLDEIDSDCIPLALDFIKYISSLGHRVWITSRENLEQTLLEELNIFPIKIEELTEEQQKTYIQKRLQNIYQEDEVDQITNKIYESVDIVNSRHLLGVPLQLFMVTENFRDNKDLWTKPDQEIFVLTKMYKIFFQGKKMHQLRKVGMHEHEDQIGFDFDLYLEQYELPALESCLDTTTFDKLKTNLGTSQNFLEKLKTGDPFGIVSGVTDDNQVIFTHQTYAEYFACAWLKNNLDKVSLLQDDLFTKRNQNLKVLFDIMLAENSALHLAVIYRNTDLILNHLDKTKVNNDGGRSPLHLLCAYGVEHPPLCRHVDCFSFWHPTNYHCAEEIIQDVPSTQYREIFKMLSHCDVFQNDNVFQWNCLDYAIRHHNLFAVDKLLERFGDSISLEQLFKHYGIITLAYYSSQMGYANLLHTAITKDSRALSVKIGTCNLTLLHAAIIKIKIDKFRQTLMEESIKVMTTLIEYGLDVNEQCICKRTALHFASALDDDVIVKLLLQRGANVNLIDYVGRNALHYALRNSKVNTTIVKLLIDKMIDAEAKDYDGDTPLRLCCRKGHFDALVILLEKGASANAKNCALHDAIFKGNYNCIKGLLDHGADINAVDDFGTTALHAAFARGLSPDVELIQLLLNHGCDANKRDENQKIALDYAARSIRSHRVLNLPLDARAHDQLMSTNVTNVTFLHYSIYEGNCFAVEEFLNIGLDLDKMDVNNEEYPLYFAVENEHLRSDLLLKMTEFIRDCKKKRNFGRKRIVELLEEYFSKGYSFDRNTYSEK</sequence>
<dbReference type="GO" id="GO:0006396">
    <property type="term" value="P:RNA processing"/>
    <property type="evidence" value="ECO:0007669"/>
    <property type="project" value="TreeGrafter"/>
</dbReference>
<dbReference type="Gene3D" id="3.40.50.300">
    <property type="entry name" value="P-loop containing nucleotide triphosphate hydrolases"/>
    <property type="match status" value="1"/>
</dbReference>
<dbReference type="InterPro" id="IPR027417">
    <property type="entry name" value="P-loop_NTPase"/>
</dbReference>
<feature type="domain" description="NACHT" evidence="4">
    <location>
        <begin position="743"/>
        <end position="883"/>
    </location>
</feature>
<reference evidence="5" key="1">
    <citation type="journal article" date="2020" name="J Insects Food Feed">
        <title>The yellow mealworm (Tenebrio molitor) genome: a resource for the emerging insects as food and feed industry.</title>
        <authorList>
            <person name="Eriksson T."/>
            <person name="Andere A."/>
            <person name="Kelstrup H."/>
            <person name="Emery V."/>
            <person name="Picard C."/>
        </authorList>
    </citation>
    <scope>NUCLEOTIDE SEQUENCE</scope>
    <source>
        <strain evidence="5">Stoneville</strain>
        <tissue evidence="5">Whole head</tissue>
    </source>
</reference>
<dbReference type="SUPFAM" id="SSF48403">
    <property type="entry name" value="Ankyrin repeat"/>
    <property type="match status" value="2"/>
</dbReference>
<dbReference type="PANTHER" id="PTHR24141:SF1">
    <property type="entry name" value="2-5A-DEPENDENT RIBONUCLEASE"/>
    <property type="match status" value="1"/>
</dbReference>
<evidence type="ECO:0000313" key="6">
    <source>
        <dbReference type="Proteomes" id="UP000719412"/>
    </source>
</evidence>
<keyword evidence="2 3" id="KW-0040">ANK repeat</keyword>
<dbReference type="SMART" id="SM00248">
    <property type="entry name" value="ANK"/>
    <property type="match status" value="11"/>
</dbReference>
<dbReference type="Pfam" id="PF00023">
    <property type="entry name" value="Ank"/>
    <property type="match status" value="2"/>
</dbReference>
<evidence type="ECO:0000256" key="2">
    <source>
        <dbReference type="ARBA" id="ARBA00023043"/>
    </source>
</evidence>
<dbReference type="InterPro" id="IPR007111">
    <property type="entry name" value="NACHT_NTPase"/>
</dbReference>
<feature type="repeat" description="ANK" evidence="3">
    <location>
        <begin position="1421"/>
        <end position="1456"/>
    </location>
</feature>
<dbReference type="Gene3D" id="1.25.40.20">
    <property type="entry name" value="Ankyrin repeat-containing domain"/>
    <property type="match status" value="3"/>
</dbReference>
<feature type="repeat" description="ANK" evidence="3">
    <location>
        <begin position="1388"/>
        <end position="1420"/>
    </location>
</feature>
<gene>
    <name evidence="5" type="ORF">GEV33_007096</name>
</gene>
<proteinExistence type="predicted"/>
<dbReference type="InterPro" id="IPR036770">
    <property type="entry name" value="Ankyrin_rpt-contain_sf"/>
</dbReference>
<dbReference type="PANTHER" id="PTHR24141">
    <property type="entry name" value="2-5A-DEPENDENT RIBONUCLEASE"/>
    <property type="match status" value="1"/>
</dbReference>
<dbReference type="EMBL" id="JABDTM020022737">
    <property type="protein sequence ID" value="KAH0815696.1"/>
    <property type="molecule type" value="Genomic_DNA"/>
</dbReference>
<feature type="repeat" description="ANK" evidence="3">
    <location>
        <begin position="1291"/>
        <end position="1323"/>
    </location>
</feature>
<name>A0A8J6HKG6_TENMO</name>
<feature type="repeat" description="ANK" evidence="3">
    <location>
        <begin position="1359"/>
        <end position="1391"/>
    </location>
</feature>
<keyword evidence="1" id="KW-0677">Repeat</keyword>
<dbReference type="Pfam" id="PF12796">
    <property type="entry name" value="Ank_2"/>
    <property type="match status" value="1"/>
</dbReference>
<dbReference type="GO" id="GO:0003723">
    <property type="term" value="F:RNA binding"/>
    <property type="evidence" value="ECO:0007669"/>
    <property type="project" value="TreeGrafter"/>
</dbReference>
<reference evidence="5" key="2">
    <citation type="submission" date="2021-08" db="EMBL/GenBank/DDBJ databases">
        <authorList>
            <person name="Eriksson T."/>
        </authorList>
    </citation>
    <scope>NUCLEOTIDE SEQUENCE</scope>
    <source>
        <strain evidence="5">Stoneville</strain>
        <tissue evidence="5">Whole head</tissue>
    </source>
</reference>
<dbReference type="SUPFAM" id="SSF52540">
    <property type="entry name" value="P-loop containing nucleoside triphosphate hydrolases"/>
    <property type="match status" value="1"/>
</dbReference>
<dbReference type="Pfam" id="PF05729">
    <property type="entry name" value="NACHT"/>
    <property type="match status" value="1"/>
</dbReference>
<comment type="caution">
    <text evidence="5">The sequence shown here is derived from an EMBL/GenBank/DDBJ whole genome shotgun (WGS) entry which is preliminary data.</text>
</comment>
<feature type="repeat" description="ANK" evidence="3">
    <location>
        <begin position="1324"/>
        <end position="1358"/>
    </location>
</feature>
<dbReference type="PROSITE" id="PS50088">
    <property type="entry name" value="ANK_REPEAT"/>
    <property type="match status" value="5"/>
</dbReference>
<dbReference type="InterPro" id="IPR002110">
    <property type="entry name" value="Ankyrin_rpt"/>
</dbReference>
<accession>A0A8J6HKG6</accession>
<dbReference type="Proteomes" id="UP000719412">
    <property type="component" value="Unassembled WGS sequence"/>
</dbReference>
<evidence type="ECO:0000313" key="5">
    <source>
        <dbReference type="EMBL" id="KAH0815696.1"/>
    </source>
</evidence>
<evidence type="ECO:0000256" key="1">
    <source>
        <dbReference type="ARBA" id="ARBA00022737"/>
    </source>
</evidence>
<evidence type="ECO:0000256" key="3">
    <source>
        <dbReference type="PROSITE-ProRule" id="PRU00023"/>
    </source>
</evidence>